<dbReference type="Gene3D" id="3.40.50.1820">
    <property type="entry name" value="alpha/beta hydrolase"/>
    <property type="match status" value="1"/>
</dbReference>
<sequence>MTVHEFRTASGVRLRPVAERPGDLNWLLLPGGPGIGSESLRGLADAVGVAGVTWLVDLPGDGSNLVVGGDPFAGWPGVLVEAAEALPRVVFVGHSTGGMYLLSVPELEPLLAGLVLVSSAPHAGWMQQFVGMTQECPLPAAEAAGAVYGADPTDEHLRRLTVAAVPWSFTPAGVAAGAELMARMPFNAAAVEWSAQNFDSTYVSRWWPARLPTLVVGGVQDRVVAQSLWDEPRYRGGHVLHRRIEGAAHFPWVERPDGVRAAFHELAAAVPAAR</sequence>
<proteinExistence type="predicted"/>
<dbReference type="Proteomes" id="UP000660611">
    <property type="component" value="Unassembled WGS sequence"/>
</dbReference>
<dbReference type="SUPFAM" id="SSF53474">
    <property type="entry name" value="alpha/beta-Hydrolases"/>
    <property type="match status" value="1"/>
</dbReference>
<dbReference type="GO" id="GO:0016787">
    <property type="term" value="F:hydrolase activity"/>
    <property type="evidence" value="ECO:0007669"/>
    <property type="project" value="UniProtKB-KW"/>
</dbReference>
<keyword evidence="3" id="KW-1185">Reference proteome</keyword>
<protein>
    <submittedName>
        <fullName evidence="2">Alpha/beta hydrolase</fullName>
    </submittedName>
</protein>
<name>A0A919PR97_9ACTN</name>
<accession>A0A919PR97</accession>
<dbReference type="EMBL" id="BONQ01000107">
    <property type="protein sequence ID" value="GIG48704.1"/>
    <property type="molecule type" value="Genomic_DNA"/>
</dbReference>
<feature type="domain" description="AB hydrolase-1" evidence="1">
    <location>
        <begin position="27"/>
        <end position="262"/>
    </location>
</feature>
<dbReference type="RefSeq" id="WP_203850400.1">
    <property type="nucleotide sequence ID" value="NZ_BONQ01000107.1"/>
</dbReference>
<dbReference type="InterPro" id="IPR029058">
    <property type="entry name" value="AB_hydrolase_fold"/>
</dbReference>
<dbReference type="AlphaFoldDB" id="A0A919PR97"/>
<comment type="caution">
    <text evidence="2">The sequence shown here is derived from an EMBL/GenBank/DDBJ whole genome shotgun (WGS) entry which is preliminary data.</text>
</comment>
<gene>
    <name evidence="2" type="ORF">Dsi01nite_067450</name>
</gene>
<keyword evidence="2" id="KW-0378">Hydrolase</keyword>
<dbReference type="InterPro" id="IPR000073">
    <property type="entry name" value="AB_hydrolase_1"/>
</dbReference>
<dbReference type="Pfam" id="PF12697">
    <property type="entry name" value="Abhydrolase_6"/>
    <property type="match status" value="1"/>
</dbReference>
<evidence type="ECO:0000259" key="1">
    <source>
        <dbReference type="Pfam" id="PF12697"/>
    </source>
</evidence>
<evidence type="ECO:0000313" key="2">
    <source>
        <dbReference type="EMBL" id="GIG48704.1"/>
    </source>
</evidence>
<organism evidence="2 3">
    <name type="scientific">Dactylosporangium siamense</name>
    <dbReference type="NCBI Taxonomy" id="685454"/>
    <lineage>
        <taxon>Bacteria</taxon>
        <taxon>Bacillati</taxon>
        <taxon>Actinomycetota</taxon>
        <taxon>Actinomycetes</taxon>
        <taxon>Micromonosporales</taxon>
        <taxon>Micromonosporaceae</taxon>
        <taxon>Dactylosporangium</taxon>
    </lineage>
</organism>
<evidence type="ECO:0000313" key="3">
    <source>
        <dbReference type="Proteomes" id="UP000660611"/>
    </source>
</evidence>
<reference evidence="2" key="1">
    <citation type="submission" date="2021-01" db="EMBL/GenBank/DDBJ databases">
        <title>Whole genome shotgun sequence of Dactylosporangium siamense NBRC 106093.</title>
        <authorList>
            <person name="Komaki H."/>
            <person name="Tamura T."/>
        </authorList>
    </citation>
    <scope>NUCLEOTIDE SEQUENCE</scope>
    <source>
        <strain evidence="2">NBRC 106093</strain>
    </source>
</reference>